<dbReference type="AlphaFoldDB" id="A0A317DU81"/>
<comment type="caution">
    <text evidence="2">The sequence shown here is derived from an EMBL/GenBank/DDBJ whole genome shotgun (WGS) entry which is preliminary data.</text>
</comment>
<dbReference type="EMBL" id="QGLF01000006">
    <property type="protein sequence ID" value="PWR18248.1"/>
    <property type="molecule type" value="Genomic_DNA"/>
</dbReference>
<name>A0A317DU81_9PROT</name>
<gene>
    <name evidence="2" type="ORF">DKG75_19965</name>
</gene>
<dbReference type="RefSeq" id="WP_109922955.1">
    <property type="nucleotide sequence ID" value="NZ_QGLF01000006.1"/>
</dbReference>
<evidence type="ECO:0000313" key="2">
    <source>
        <dbReference type="EMBL" id="PWR18248.1"/>
    </source>
</evidence>
<dbReference type="Proteomes" id="UP000246077">
    <property type="component" value="Unassembled WGS sequence"/>
</dbReference>
<dbReference type="OrthoDB" id="9804253at2"/>
<sequence length="78" mass="8432">MTDSDIITIPGAGSCPMPTDLEGIIEALSHDVARMNETIRKAMAAGAIVEIKRTDRVHSGDGRWADQMSPVVNLNRAR</sequence>
<feature type="region of interest" description="Disordered" evidence="1">
    <location>
        <begin position="59"/>
        <end position="78"/>
    </location>
</feature>
<protein>
    <submittedName>
        <fullName evidence="2">Uncharacterized protein</fullName>
    </submittedName>
</protein>
<reference evidence="3" key="1">
    <citation type="submission" date="2018-05" db="EMBL/GenBank/DDBJ databases">
        <title>Zavarzinia sp. HR-AS.</title>
        <authorList>
            <person name="Lee Y."/>
            <person name="Jeon C.O."/>
        </authorList>
    </citation>
    <scope>NUCLEOTIDE SEQUENCE [LARGE SCALE GENOMIC DNA]</scope>
    <source>
        <strain evidence="3">DSM 1231</strain>
    </source>
</reference>
<evidence type="ECO:0000313" key="3">
    <source>
        <dbReference type="Proteomes" id="UP000246077"/>
    </source>
</evidence>
<evidence type="ECO:0000256" key="1">
    <source>
        <dbReference type="SAM" id="MobiDB-lite"/>
    </source>
</evidence>
<organism evidence="2 3">
    <name type="scientific">Zavarzinia compransoris</name>
    <dbReference type="NCBI Taxonomy" id="1264899"/>
    <lineage>
        <taxon>Bacteria</taxon>
        <taxon>Pseudomonadati</taxon>
        <taxon>Pseudomonadota</taxon>
        <taxon>Alphaproteobacteria</taxon>
        <taxon>Rhodospirillales</taxon>
        <taxon>Zavarziniaceae</taxon>
        <taxon>Zavarzinia</taxon>
    </lineage>
</organism>
<accession>A0A317DU81</accession>
<proteinExistence type="predicted"/>
<keyword evidence="3" id="KW-1185">Reference proteome</keyword>